<feature type="compositionally biased region" description="Basic residues" evidence="1">
    <location>
        <begin position="1"/>
        <end position="10"/>
    </location>
</feature>
<comment type="caution">
    <text evidence="2">The sequence shown here is derived from an EMBL/GenBank/DDBJ whole genome shotgun (WGS) entry which is preliminary data.</text>
</comment>
<accession>A0A4Y2JPU4</accession>
<keyword evidence="3" id="KW-1185">Reference proteome</keyword>
<protein>
    <submittedName>
        <fullName evidence="2">Uncharacterized protein</fullName>
    </submittedName>
</protein>
<dbReference type="AlphaFoldDB" id="A0A4Y2JPU4"/>
<evidence type="ECO:0000313" key="2">
    <source>
        <dbReference type="EMBL" id="GBM91449.1"/>
    </source>
</evidence>
<feature type="region of interest" description="Disordered" evidence="1">
    <location>
        <begin position="1"/>
        <end position="36"/>
    </location>
</feature>
<gene>
    <name evidence="2" type="ORF">AVEN_226831_1</name>
</gene>
<proteinExistence type="predicted"/>
<dbReference type="Proteomes" id="UP000499080">
    <property type="component" value="Unassembled WGS sequence"/>
</dbReference>
<sequence>MALSRNRKKVDGKANFSHLEKKRKGKDPRTIGSSPAQKEMKYILHFVSPYRTQRSHIFHDRGFELLGTGRAPAILLRRKSNKRSEKAQEKVLRRRTCACDRCTNRISRNALVLKASMECLPNSY</sequence>
<evidence type="ECO:0000313" key="3">
    <source>
        <dbReference type="Proteomes" id="UP000499080"/>
    </source>
</evidence>
<dbReference type="EMBL" id="BGPR01003706">
    <property type="protein sequence ID" value="GBM91449.1"/>
    <property type="molecule type" value="Genomic_DNA"/>
</dbReference>
<name>A0A4Y2JPU4_ARAVE</name>
<organism evidence="2 3">
    <name type="scientific">Araneus ventricosus</name>
    <name type="common">Orbweaver spider</name>
    <name type="synonym">Epeira ventricosa</name>
    <dbReference type="NCBI Taxonomy" id="182803"/>
    <lineage>
        <taxon>Eukaryota</taxon>
        <taxon>Metazoa</taxon>
        <taxon>Ecdysozoa</taxon>
        <taxon>Arthropoda</taxon>
        <taxon>Chelicerata</taxon>
        <taxon>Arachnida</taxon>
        <taxon>Araneae</taxon>
        <taxon>Araneomorphae</taxon>
        <taxon>Entelegynae</taxon>
        <taxon>Araneoidea</taxon>
        <taxon>Araneidae</taxon>
        <taxon>Araneus</taxon>
    </lineage>
</organism>
<reference evidence="2 3" key="1">
    <citation type="journal article" date="2019" name="Sci. Rep.">
        <title>Orb-weaving spider Araneus ventricosus genome elucidates the spidroin gene catalogue.</title>
        <authorList>
            <person name="Kono N."/>
            <person name="Nakamura H."/>
            <person name="Ohtoshi R."/>
            <person name="Moran D.A.P."/>
            <person name="Shinohara A."/>
            <person name="Yoshida Y."/>
            <person name="Fujiwara M."/>
            <person name="Mori M."/>
            <person name="Tomita M."/>
            <person name="Arakawa K."/>
        </authorList>
    </citation>
    <scope>NUCLEOTIDE SEQUENCE [LARGE SCALE GENOMIC DNA]</scope>
</reference>
<dbReference type="OrthoDB" id="10556987at2759"/>
<evidence type="ECO:0000256" key="1">
    <source>
        <dbReference type="SAM" id="MobiDB-lite"/>
    </source>
</evidence>